<accession>A0A840XR08</accession>
<dbReference type="InterPro" id="IPR004843">
    <property type="entry name" value="Calcineurin-like_PHP"/>
</dbReference>
<evidence type="ECO:0000259" key="1">
    <source>
        <dbReference type="Pfam" id="PF00149"/>
    </source>
</evidence>
<gene>
    <name evidence="2" type="ORF">FHS88_001244</name>
</gene>
<dbReference type="NCBIfam" id="TIGR04123">
    <property type="entry name" value="P_estr_lig_assc"/>
    <property type="match status" value="1"/>
</dbReference>
<dbReference type="GO" id="GO:0016787">
    <property type="term" value="F:hydrolase activity"/>
    <property type="evidence" value="ECO:0007669"/>
    <property type="project" value="InterPro"/>
</dbReference>
<dbReference type="PANTHER" id="PTHR39323">
    <property type="entry name" value="BLR1149 PROTEIN"/>
    <property type="match status" value="1"/>
</dbReference>
<dbReference type="Gene3D" id="3.60.21.10">
    <property type="match status" value="1"/>
</dbReference>
<protein>
    <recommendedName>
        <fullName evidence="1">Calcineurin-like phosphoesterase domain-containing protein</fullName>
    </recommendedName>
</protein>
<dbReference type="RefSeq" id="WP_184482458.1">
    <property type="nucleotide sequence ID" value="NZ_JAAEDJ010000014.1"/>
</dbReference>
<feature type="domain" description="Calcineurin-like phosphoesterase" evidence="1">
    <location>
        <begin position="27"/>
        <end position="115"/>
    </location>
</feature>
<dbReference type="Proteomes" id="UP000562254">
    <property type="component" value="Unassembled WGS sequence"/>
</dbReference>
<dbReference type="PANTHER" id="PTHR39323:SF1">
    <property type="entry name" value="BLR1149 PROTEIN"/>
    <property type="match status" value="1"/>
</dbReference>
<organism evidence="2 3">
    <name type="scientific">Neoroseomonas alkaliterrae</name>
    <dbReference type="NCBI Taxonomy" id="1452450"/>
    <lineage>
        <taxon>Bacteria</taxon>
        <taxon>Pseudomonadati</taxon>
        <taxon>Pseudomonadota</taxon>
        <taxon>Alphaproteobacteria</taxon>
        <taxon>Acetobacterales</taxon>
        <taxon>Acetobacteraceae</taxon>
        <taxon>Neoroseomonas</taxon>
    </lineage>
</organism>
<proteinExistence type="predicted"/>
<evidence type="ECO:0000313" key="2">
    <source>
        <dbReference type="EMBL" id="MBB5689119.1"/>
    </source>
</evidence>
<dbReference type="InterPro" id="IPR026336">
    <property type="entry name" value="PdeM-like"/>
</dbReference>
<reference evidence="2 3" key="1">
    <citation type="submission" date="2020-08" db="EMBL/GenBank/DDBJ databases">
        <title>Genomic Encyclopedia of Type Strains, Phase IV (KMG-IV): sequencing the most valuable type-strain genomes for metagenomic binning, comparative biology and taxonomic classification.</title>
        <authorList>
            <person name="Goeker M."/>
        </authorList>
    </citation>
    <scope>NUCLEOTIDE SEQUENCE [LARGE SCALE GENOMIC DNA]</scope>
    <source>
        <strain evidence="2 3">DSM 25895</strain>
    </source>
</reference>
<dbReference type="AlphaFoldDB" id="A0A840XR08"/>
<name>A0A840XR08_9PROT</name>
<comment type="caution">
    <text evidence="2">The sequence shown here is derived from an EMBL/GenBank/DDBJ whole genome shotgun (WGS) entry which is preliminary data.</text>
</comment>
<keyword evidence="3" id="KW-1185">Reference proteome</keyword>
<dbReference type="Pfam" id="PF00149">
    <property type="entry name" value="Metallophos"/>
    <property type="match status" value="1"/>
</dbReference>
<dbReference type="InterPro" id="IPR024173">
    <property type="entry name" value="Pesterase_MJ0037-like"/>
</dbReference>
<dbReference type="InterPro" id="IPR029052">
    <property type="entry name" value="Metallo-depent_PP-like"/>
</dbReference>
<dbReference type="SUPFAM" id="SSF56300">
    <property type="entry name" value="Metallo-dependent phosphatases"/>
    <property type="match status" value="1"/>
</dbReference>
<sequence length="229" mass="24021">MSAAPLHIAGERLMLDPAGVLHWPARRLLCVADLHLEKGSAFAARGRLLPPYDTRETLGRLFPLLRRYRPQRVVFLGDSFHDDAGAGRLGAAERAALVQALAGMEAVWVAGNHDPSPPAGLPGVAVAEHADGPLVFRHVPQARATGEVAGHLHPKAAAPTRAGGVVRPCFVSDGRRLLLPAFGAFTGGLDVGDPAVAGLFPRGARVFLLGAERLYSFPAALRRAGAPAA</sequence>
<evidence type="ECO:0000313" key="3">
    <source>
        <dbReference type="Proteomes" id="UP000562254"/>
    </source>
</evidence>
<dbReference type="EMBL" id="JACIJE010000003">
    <property type="protein sequence ID" value="MBB5689119.1"/>
    <property type="molecule type" value="Genomic_DNA"/>
</dbReference>
<dbReference type="PIRSF" id="PIRSF000887">
    <property type="entry name" value="Pesterase_MJ0037"/>
    <property type="match status" value="1"/>
</dbReference>